<dbReference type="CDD" id="cd02440">
    <property type="entry name" value="AdoMet_MTases"/>
    <property type="match status" value="1"/>
</dbReference>
<evidence type="ECO:0000256" key="3">
    <source>
        <dbReference type="ARBA" id="ARBA00022691"/>
    </source>
</evidence>
<feature type="domain" description="Methyltransferase" evidence="4">
    <location>
        <begin position="44"/>
        <end position="139"/>
    </location>
</feature>
<evidence type="ECO:0000256" key="2">
    <source>
        <dbReference type="ARBA" id="ARBA00022679"/>
    </source>
</evidence>
<evidence type="ECO:0000313" key="6">
    <source>
        <dbReference type="Proteomes" id="UP000645217"/>
    </source>
</evidence>
<dbReference type="PANTHER" id="PTHR43464">
    <property type="entry name" value="METHYLTRANSFERASE"/>
    <property type="match status" value="1"/>
</dbReference>
<name>A0A917VGV5_9ACTN</name>
<dbReference type="GO" id="GO:0008168">
    <property type="term" value="F:methyltransferase activity"/>
    <property type="evidence" value="ECO:0007669"/>
    <property type="project" value="UniProtKB-KW"/>
</dbReference>
<keyword evidence="6" id="KW-1185">Reference proteome</keyword>
<dbReference type="RefSeq" id="WP_189162371.1">
    <property type="nucleotide sequence ID" value="NZ_BMNT01000007.1"/>
</dbReference>
<keyword evidence="2" id="KW-0808">Transferase</keyword>
<dbReference type="Gene3D" id="2.20.25.110">
    <property type="entry name" value="S-adenosyl-L-methionine-dependent methyltransferases"/>
    <property type="match status" value="1"/>
</dbReference>
<keyword evidence="1 5" id="KW-0489">Methyltransferase</keyword>
<dbReference type="AlphaFoldDB" id="A0A917VGV5"/>
<proteinExistence type="predicted"/>
<sequence>MDWYEDEDLWTGFAEVMFSPERAAQAERAVTDSPVLRFPDGSRVLDQCCGMGVFTVPLARAGHAVTGIDLSPIMLSRAERACAEAGVQAELVRSDMRDYVRPGAFDAVINLYTSFGYFAEPEENLRVLRNAHDSLAPGGVLVVDLMGKETYARWAGRPKVVNVPGGQVFMSDTILDDWTRYRTEWTLVRDGTARSAALTCFVYSAAELRALFQDAGFARVECFGGFDGRPYDDRADRLIVRGTRSR</sequence>
<keyword evidence="3" id="KW-0949">S-adenosyl-L-methionine</keyword>
<dbReference type="InterPro" id="IPR029063">
    <property type="entry name" value="SAM-dependent_MTases_sf"/>
</dbReference>
<evidence type="ECO:0000256" key="1">
    <source>
        <dbReference type="ARBA" id="ARBA00022603"/>
    </source>
</evidence>
<dbReference type="EMBL" id="BMNT01000007">
    <property type="protein sequence ID" value="GGK74675.1"/>
    <property type="molecule type" value="Genomic_DNA"/>
</dbReference>
<evidence type="ECO:0000313" key="5">
    <source>
        <dbReference type="EMBL" id="GGK74675.1"/>
    </source>
</evidence>
<comment type="caution">
    <text evidence="5">The sequence shown here is derived from an EMBL/GenBank/DDBJ whole genome shotgun (WGS) entry which is preliminary data.</text>
</comment>
<dbReference type="InterPro" id="IPR041698">
    <property type="entry name" value="Methyltransf_25"/>
</dbReference>
<dbReference type="Proteomes" id="UP000645217">
    <property type="component" value="Unassembled WGS sequence"/>
</dbReference>
<dbReference type="Pfam" id="PF13649">
    <property type="entry name" value="Methyltransf_25"/>
    <property type="match status" value="1"/>
</dbReference>
<accession>A0A917VGV5</accession>
<evidence type="ECO:0000259" key="4">
    <source>
        <dbReference type="Pfam" id="PF13649"/>
    </source>
</evidence>
<dbReference type="SUPFAM" id="SSF53335">
    <property type="entry name" value="S-adenosyl-L-methionine-dependent methyltransferases"/>
    <property type="match status" value="1"/>
</dbReference>
<protein>
    <submittedName>
        <fullName evidence="5">Methyltransferase</fullName>
    </submittedName>
</protein>
<reference evidence="5" key="1">
    <citation type="journal article" date="2014" name="Int. J. Syst. Evol. Microbiol.">
        <title>Complete genome sequence of Corynebacterium casei LMG S-19264T (=DSM 44701T), isolated from a smear-ripened cheese.</title>
        <authorList>
            <consortium name="US DOE Joint Genome Institute (JGI-PGF)"/>
            <person name="Walter F."/>
            <person name="Albersmeier A."/>
            <person name="Kalinowski J."/>
            <person name="Ruckert C."/>
        </authorList>
    </citation>
    <scope>NUCLEOTIDE SEQUENCE</scope>
    <source>
        <strain evidence="5">JCM 13064</strain>
    </source>
</reference>
<reference evidence="5" key="2">
    <citation type="submission" date="2020-09" db="EMBL/GenBank/DDBJ databases">
        <authorList>
            <person name="Sun Q."/>
            <person name="Ohkuma M."/>
        </authorList>
    </citation>
    <scope>NUCLEOTIDE SEQUENCE</scope>
    <source>
        <strain evidence="5">JCM 13064</strain>
    </source>
</reference>
<dbReference type="GO" id="GO:0032259">
    <property type="term" value="P:methylation"/>
    <property type="evidence" value="ECO:0007669"/>
    <property type="project" value="UniProtKB-KW"/>
</dbReference>
<dbReference type="PANTHER" id="PTHR43464:SF19">
    <property type="entry name" value="UBIQUINONE BIOSYNTHESIS O-METHYLTRANSFERASE, MITOCHONDRIAL"/>
    <property type="match status" value="1"/>
</dbReference>
<organism evidence="5 6">
    <name type="scientific">Sphaerisporangium melleum</name>
    <dbReference type="NCBI Taxonomy" id="321316"/>
    <lineage>
        <taxon>Bacteria</taxon>
        <taxon>Bacillati</taxon>
        <taxon>Actinomycetota</taxon>
        <taxon>Actinomycetes</taxon>
        <taxon>Streptosporangiales</taxon>
        <taxon>Streptosporangiaceae</taxon>
        <taxon>Sphaerisporangium</taxon>
    </lineage>
</organism>
<dbReference type="Gene3D" id="3.40.50.150">
    <property type="entry name" value="Vaccinia Virus protein VP39"/>
    <property type="match status" value="1"/>
</dbReference>
<gene>
    <name evidence="5" type="ORF">GCM10007964_16910</name>
</gene>